<reference evidence="2 3" key="1">
    <citation type="submission" date="2007-06" db="EMBL/GenBank/DDBJ databases">
        <authorList>
            <person name="Shimkets L."/>
            <person name="Ferriera S."/>
            <person name="Johnson J."/>
            <person name="Kravitz S."/>
            <person name="Beeson K."/>
            <person name="Sutton G."/>
            <person name="Rogers Y.-H."/>
            <person name="Friedman R."/>
            <person name="Frazier M."/>
            <person name="Venter J.C."/>
        </authorList>
    </citation>
    <scope>NUCLEOTIDE SEQUENCE [LARGE SCALE GENOMIC DNA]</scope>
    <source>
        <strain evidence="2 3">SIR-1</strain>
    </source>
</reference>
<evidence type="ECO:0000313" key="3">
    <source>
        <dbReference type="Proteomes" id="UP000005801"/>
    </source>
</evidence>
<comment type="caution">
    <text evidence="2">The sequence shown here is derived from an EMBL/GenBank/DDBJ whole genome shotgun (WGS) entry which is preliminary data.</text>
</comment>
<keyword evidence="3" id="KW-1185">Reference proteome</keyword>
<evidence type="ECO:0000313" key="2">
    <source>
        <dbReference type="EMBL" id="EDM76982.1"/>
    </source>
</evidence>
<gene>
    <name evidence="2" type="ORF">PPSIR1_13250</name>
</gene>
<evidence type="ECO:0000256" key="1">
    <source>
        <dbReference type="SAM" id="SignalP"/>
    </source>
</evidence>
<sequence length="170" mass="17985">MLRSTNIVTVLTAAGLGFGIYFAPTAPTTAVAAESFTPLCNSVADACEYSGPNAPVLREDVCWDGSMATLKVGDCPTDSRPYSVTYGEVANPTTLEIIAYQPLPNACDLGYCLPAPGPIIVEVAGFLCCDPQGNCTVLEGKYCPMGDLVYCFNYTQNEEGDGVTCHDDED</sequence>
<protein>
    <submittedName>
        <fullName evidence="2">Uncharacterized protein</fullName>
    </submittedName>
</protein>
<proteinExistence type="predicted"/>
<organism evidence="2 3">
    <name type="scientific">Plesiocystis pacifica SIR-1</name>
    <dbReference type="NCBI Taxonomy" id="391625"/>
    <lineage>
        <taxon>Bacteria</taxon>
        <taxon>Pseudomonadati</taxon>
        <taxon>Myxococcota</taxon>
        <taxon>Polyangia</taxon>
        <taxon>Nannocystales</taxon>
        <taxon>Nannocystaceae</taxon>
        <taxon>Plesiocystis</taxon>
    </lineage>
</organism>
<dbReference type="RefSeq" id="WP_006973888.1">
    <property type="nucleotide sequence ID" value="NZ_ABCS01000054.1"/>
</dbReference>
<name>A6GAZ7_9BACT</name>
<accession>A6GAZ7</accession>
<dbReference type="EMBL" id="ABCS01000054">
    <property type="protein sequence ID" value="EDM76982.1"/>
    <property type="molecule type" value="Genomic_DNA"/>
</dbReference>
<feature type="chain" id="PRO_5002697257" evidence="1">
    <location>
        <begin position="24"/>
        <end position="170"/>
    </location>
</feature>
<dbReference type="Proteomes" id="UP000005801">
    <property type="component" value="Unassembled WGS sequence"/>
</dbReference>
<feature type="signal peptide" evidence="1">
    <location>
        <begin position="1"/>
        <end position="23"/>
    </location>
</feature>
<dbReference type="AlphaFoldDB" id="A6GAZ7"/>
<keyword evidence="1" id="KW-0732">Signal</keyword>